<dbReference type="AlphaFoldDB" id="D3P9T2"/>
<dbReference type="eggNOG" id="COG1373">
    <property type="taxonomic scope" value="Bacteria"/>
</dbReference>
<dbReference type="Gene3D" id="3.40.50.300">
    <property type="entry name" value="P-loop containing nucleotide triphosphate hydrolases"/>
    <property type="match status" value="1"/>
</dbReference>
<dbReference type="KEGG" id="ddf:DEFDS_2021"/>
<dbReference type="PANTHER" id="PTHR43566">
    <property type="entry name" value="CONSERVED PROTEIN"/>
    <property type="match status" value="1"/>
</dbReference>
<reference evidence="3 4" key="1">
    <citation type="journal article" date="2010" name="DNA Res.">
        <title>Bacterial lifestyle in a deep-sea hydrothermal vent chimney revealed by the genome sequence of the thermophilic bacterium Deferribacter desulfuricans SSM1.</title>
        <authorList>
            <person name="Takaki Y."/>
            <person name="Shimamura S."/>
            <person name="Nakagawa S."/>
            <person name="Fukuhara Y."/>
            <person name="Horikawa H."/>
            <person name="Ankai A."/>
            <person name="Harada T."/>
            <person name="Hosoyama A."/>
            <person name="Oguchi A."/>
            <person name="Fukui S."/>
            <person name="Fujita N."/>
            <person name="Takami H."/>
            <person name="Takai K."/>
        </authorList>
    </citation>
    <scope>NUCLEOTIDE SEQUENCE [LARGE SCALE GENOMIC DNA]</scope>
    <source>
        <strain evidence="4">DSM 14783 / JCM 11476 / NBRC 101012 / SSM1</strain>
    </source>
</reference>
<sequence>MISRNIEDFVLQILHSYNKICFISGPRQSGKTTFSKMILEHFQQSSYINWDIINHQKKIIKDPYFFENENRDLQKRFLVVFDEIHKYKDWKNYLKGCYDGYKDDFNFLVTGSGRLDLFKKGGDSLFGRYFAVNLFPFTLGELENKKFISWDEFEQILLNGFELKSFKTTYEQLWSFSGFPEPFLKNNIEFYNIWANERKKTVIKEDIRDAYYIKDISNIEILSTLLPFKVGSPLSVNSIREDLNVAFDSIKKWLLILEQFYYIFTVKPYSKSLPRAIKKENKVYLYDWVEIEDNAAKFENLVALHLFKTITLWTQTGKGNFDLYYLRDKEKREVDFLVTKDNQLLFLVEVKLNDTDLSKNLLYFQEKLKVPYAIQVVSKSGVLKKLKRNNYVQYIISADNFLYYLL</sequence>
<name>D3P9T2_DEFDS</name>
<dbReference type="Pfam" id="PF13635">
    <property type="entry name" value="DUF4143"/>
    <property type="match status" value="1"/>
</dbReference>
<dbReference type="HOGENOM" id="CLU_041527_3_1_0"/>
<feature type="domain" description="DUF4143" evidence="2">
    <location>
        <begin position="205"/>
        <end position="352"/>
    </location>
</feature>
<dbReference type="EMBL" id="AP011529">
    <property type="protein sequence ID" value="BAI81472.1"/>
    <property type="molecule type" value="Genomic_DNA"/>
</dbReference>
<evidence type="ECO:0000259" key="2">
    <source>
        <dbReference type="Pfam" id="PF13635"/>
    </source>
</evidence>
<organism evidence="3 4">
    <name type="scientific">Deferribacter desulfuricans (strain DSM 14783 / JCM 11476 / NBRC 101012 / SSM1)</name>
    <dbReference type="NCBI Taxonomy" id="639282"/>
    <lineage>
        <taxon>Bacteria</taxon>
        <taxon>Pseudomonadati</taxon>
        <taxon>Deferribacterota</taxon>
        <taxon>Deferribacteres</taxon>
        <taxon>Deferribacterales</taxon>
        <taxon>Deferribacteraceae</taxon>
        <taxon>Deferribacter</taxon>
    </lineage>
</organism>
<protein>
    <submittedName>
        <fullName evidence="3">ATPase, AAA family</fullName>
    </submittedName>
</protein>
<gene>
    <name evidence="3" type="ordered locus">DEFDS_2021</name>
</gene>
<dbReference type="STRING" id="639282.DEFDS_2021"/>
<dbReference type="PANTHER" id="PTHR43566:SF1">
    <property type="entry name" value="AAA+ ATPASE DOMAIN-CONTAINING PROTEIN"/>
    <property type="match status" value="1"/>
</dbReference>
<dbReference type="SUPFAM" id="SSF52540">
    <property type="entry name" value="P-loop containing nucleoside triphosphate hydrolases"/>
    <property type="match status" value="1"/>
</dbReference>
<dbReference type="RefSeq" id="WP_013008717.1">
    <property type="nucleotide sequence ID" value="NC_013939.1"/>
</dbReference>
<dbReference type="InterPro" id="IPR027417">
    <property type="entry name" value="P-loop_NTPase"/>
</dbReference>
<dbReference type="InterPro" id="IPR041682">
    <property type="entry name" value="AAA_14"/>
</dbReference>
<evidence type="ECO:0000313" key="4">
    <source>
        <dbReference type="Proteomes" id="UP000001520"/>
    </source>
</evidence>
<dbReference type="InterPro" id="IPR025420">
    <property type="entry name" value="DUF4143"/>
</dbReference>
<dbReference type="Proteomes" id="UP000001520">
    <property type="component" value="Chromosome"/>
</dbReference>
<evidence type="ECO:0000259" key="1">
    <source>
        <dbReference type="Pfam" id="PF13173"/>
    </source>
</evidence>
<accession>D3P9T2</accession>
<evidence type="ECO:0000313" key="3">
    <source>
        <dbReference type="EMBL" id="BAI81472.1"/>
    </source>
</evidence>
<feature type="domain" description="AAA" evidence="1">
    <location>
        <begin position="18"/>
        <end position="142"/>
    </location>
</feature>
<keyword evidence="4" id="KW-1185">Reference proteome</keyword>
<proteinExistence type="predicted"/>
<dbReference type="OrthoDB" id="9783412at2"/>
<dbReference type="Pfam" id="PF13173">
    <property type="entry name" value="AAA_14"/>
    <property type="match status" value="1"/>
</dbReference>